<sequence length="245" mass="27204">MVDVDRDLPTDREDHAAMTETAEAVESPKTYEFVVPLRVPGAGVEPRGIVMIDEHDEMTCRCGNIAAYGGFYECTEDGTILQPSENDAQWEQWNGLWLCGGAACNVIVDNRPRPRKPMVFLKLDAAFHEMYTHLGDSPVWRECGEGTLDQLVAPFGYTAYKHLGCLEVVHIPGITVTSDAKARTVMSICMTEFLADPDATEDDRRALMYHLTGISQVRGTTKWSTDQALAHIRALAERPNDDEIG</sequence>
<dbReference type="EMBL" id="BOOP01000048">
    <property type="protein sequence ID" value="GII42887.1"/>
    <property type="molecule type" value="Genomic_DNA"/>
</dbReference>
<proteinExistence type="predicted"/>
<comment type="caution">
    <text evidence="2">The sequence shown here is derived from an EMBL/GenBank/DDBJ whole genome shotgun (WGS) entry which is preliminary data.</text>
</comment>
<feature type="compositionally biased region" description="Basic and acidic residues" evidence="1">
    <location>
        <begin position="1"/>
        <end position="17"/>
    </location>
</feature>
<evidence type="ECO:0000313" key="2">
    <source>
        <dbReference type="EMBL" id="GII42887.1"/>
    </source>
</evidence>
<dbReference type="Proteomes" id="UP000622547">
    <property type="component" value="Unassembled WGS sequence"/>
</dbReference>
<dbReference type="RefSeq" id="WP_204078300.1">
    <property type="nucleotide sequence ID" value="NZ_BOOP01000048.1"/>
</dbReference>
<keyword evidence="3" id="KW-1185">Reference proteome</keyword>
<organism evidence="2 3">
    <name type="scientific">Planotetraspora phitsanulokensis</name>
    <dbReference type="NCBI Taxonomy" id="575192"/>
    <lineage>
        <taxon>Bacteria</taxon>
        <taxon>Bacillati</taxon>
        <taxon>Actinomycetota</taxon>
        <taxon>Actinomycetes</taxon>
        <taxon>Streptosporangiales</taxon>
        <taxon>Streptosporangiaceae</taxon>
        <taxon>Planotetraspora</taxon>
    </lineage>
</organism>
<feature type="region of interest" description="Disordered" evidence="1">
    <location>
        <begin position="1"/>
        <end position="22"/>
    </location>
</feature>
<evidence type="ECO:0000313" key="3">
    <source>
        <dbReference type="Proteomes" id="UP000622547"/>
    </source>
</evidence>
<name>A0A8J3UDK0_9ACTN</name>
<accession>A0A8J3UDK0</accession>
<evidence type="ECO:0000256" key="1">
    <source>
        <dbReference type="SAM" id="MobiDB-lite"/>
    </source>
</evidence>
<dbReference type="AlphaFoldDB" id="A0A8J3UDK0"/>
<reference evidence="2 3" key="1">
    <citation type="submission" date="2021-01" db="EMBL/GenBank/DDBJ databases">
        <title>Whole genome shotgun sequence of Planotetraspora phitsanulokensis NBRC 104273.</title>
        <authorList>
            <person name="Komaki H."/>
            <person name="Tamura T."/>
        </authorList>
    </citation>
    <scope>NUCLEOTIDE SEQUENCE [LARGE SCALE GENOMIC DNA]</scope>
    <source>
        <strain evidence="2 3">NBRC 104273</strain>
    </source>
</reference>
<protein>
    <submittedName>
        <fullName evidence="2">Uncharacterized protein</fullName>
    </submittedName>
</protein>
<gene>
    <name evidence="2" type="ORF">Pph01_78900</name>
</gene>